<gene>
    <name evidence="15" type="primary">mutY</name>
    <name evidence="15" type="ORF">NQ502_15545</name>
</gene>
<dbReference type="Gene3D" id="1.10.340.30">
    <property type="entry name" value="Hypothetical protein, domain 2"/>
    <property type="match status" value="1"/>
</dbReference>
<dbReference type="CDD" id="cd00056">
    <property type="entry name" value="ENDO3c"/>
    <property type="match status" value="1"/>
</dbReference>
<keyword evidence="6" id="KW-0479">Metal-binding</keyword>
<dbReference type="Gene3D" id="1.10.1670.10">
    <property type="entry name" value="Helix-hairpin-Helix base-excision DNA repair enzymes (C-terminal)"/>
    <property type="match status" value="1"/>
</dbReference>
<evidence type="ECO:0000256" key="3">
    <source>
        <dbReference type="ARBA" id="ARBA00012045"/>
    </source>
</evidence>
<keyword evidence="5" id="KW-0004">4Fe-4S</keyword>
<evidence type="ECO:0000256" key="11">
    <source>
        <dbReference type="ARBA" id="ARBA00023204"/>
    </source>
</evidence>
<dbReference type="SMART" id="SM00478">
    <property type="entry name" value="ENDO3c"/>
    <property type="match status" value="1"/>
</dbReference>
<evidence type="ECO:0000256" key="5">
    <source>
        <dbReference type="ARBA" id="ARBA00022485"/>
    </source>
</evidence>
<evidence type="ECO:0000256" key="9">
    <source>
        <dbReference type="ARBA" id="ARBA00023004"/>
    </source>
</evidence>
<evidence type="ECO:0000256" key="8">
    <source>
        <dbReference type="ARBA" id="ARBA00022801"/>
    </source>
</evidence>
<comment type="similarity">
    <text evidence="2 13">Belongs to the Nth/MutY family.</text>
</comment>
<keyword evidence="7 13" id="KW-0227">DNA damage</keyword>
<feature type="domain" description="HhH-GPD" evidence="14">
    <location>
        <begin position="45"/>
        <end position="196"/>
    </location>
</feature>
<dbReference type="InterPro" id="IPR005760">
    <property type="entry name" value="A/G_AdeGlyc_MutY"/>
</dbReference>
<keyword evidence="11" id="KW-0234">DNA repair</keyword>
<evidence type="ECO:0000256" key="7">
    <source>
        <dbReference type="ARBA" id="ARBA00022763"/>
    </source>
</evidence>
<dbReference type="PANTHER" id="PTHR42944:SF1">
    <property type="entry name" value="ADENINE DNA GLYCOSYLASE"/>
    <property type="match status" value="1"/>
</dbReference>
<evidence type="ECO:0000256" key="6">
    <source>
        <dbReference type="ARBA" id="ARBA00022723"/>
    </source>
</evidence>
<dbReference type="SUPFAM" id="SSF48150">
    <property type="entry name" value="DNA-glycosylase"/>
    <property type="match status" value="1"/>
</dbReference>
<name>A0ABY5VEU9_9FIRM</name>
<comment type="function">
    <text evidence="13">Adenine glycosylase active on G-A mispairs.</text>
</comment>
<evidence type="ECO:0000313" key="15">
    <source>
        <dbReference type="EMBL" id="UWP58768.1"/>
    </source>
</evidence>
<accession>A0ABY5VEU9</accession>
<keyword evidence="16" id="KW-1185">Reference proteome</keyword>
<sequence length="368" mass="41971">MKEYENTEKLRCIVEPLIGWYQDHKRVLPWREQKNPYYIWISEIMLQQTRVEAVKPYFQRFITALPTVEDVARCDESELLKLWEGLGYYNRVRNIQKAAQKVVELYDGKLPADYDALLGLPGIGDYTAGAVASIAYQIPVPAVDGNVLRVISRLTENEEDILKQRVRKRIRSQLSEIMPAGAPGEFNQALMELGATVCVPNGSAKCGECPLAEMCGAKLHDRLDEIPVRKKAKERRIEEKTVLIIQDGEKVAIRRRPSEGLLAGLYELVNFDGHLSENEVLERMKGYQLTTLRIFPIEQSKHIFSHVEWRMIGYVVKVAALEGSQHLDMMFVDIRHAEEKYPVPAAFGAYAAYLNMRLGQEKYTGGEL</sequence>
<dbReference type="Pfam" id="PF14815">
    <property type="entry name" value="NUDIX_4"/>
    <property type="match status" value="1"/>
</dbReference>
<dbReference type="Proteomes" id="UP001060164">
    <property type="component" value="Chromosome"/>
</dbReference>
<organism evidence="15 16">
    <name type="scientific">Ruminococcus gauvreauii</name>
    <dbReference type="NCBI Taxonomy" id="438033"/>
    <lineage>
        <taxon>Bacteria</taxon>
        <taxon>Bacillati</taxon>
        <taxon>Bacillota</taxon>
        <taxon>Clostridia</taxon>
        <taxon>Eubacteriales</taxon>
        <taxon>Oscillospiraceae</taxon>
        <taxon>Ruminococcus</taxon>
    </lineage>
</organism>
<dbReference type="CDD" id="cd03431">
    <property type="entry name" value="NUDIX_DNA_Glycosylase_C-MutY"/>
    <property type="match status" value="1"/>
</dbReference>
<dbReference type="EMBL" id="CP102290">
    <property type="protein sequence ID" value="UWP58768.1"/>
    <property type="molecule type" value="Genomic_DNA"/>
</dbReference>
<dbReference type="SUPFAM" id="SSF55811">
    <property type="entry name" value="Nudix"/>
    <property type="match status" value="1"/>
</dbReference>
<dbReference type="InterPro" id="IPR004036">
    <property type="entry name" value="Endonuclease-III-like_CS2"/>
</dbReference>
<dbReference type="EC" id="3.2.2.31" evidence="3 13"/>
<dbReference type="InterPro" id="IPR000445">
    <property type="entry name" value="HhH_motif"/>
</dbReference>
<dbReference type="InterPro" id="IPR044298">
    <property type="entry name" value="MIG/MutY"/>
</dbReference>
<evidence type="ECO:0000256" key="2">
    <source>
        <dbReference type="ARBA" id="ARBA00008343"/>
    </source>
</evidence>
<dbReference type="NCBIfam" id="TIGR01084">
    <property type="entry name" value="mutY"/>
    <property type="match status" value="1"/>
</dbReference>
<dbReference type="InterPro" id="IPR015797">
    <property type="entry name" value="NUDIX_hydrolase-like_dom_sf"/>
</dbReference>
<dbReference type="Pfam" id="PF00633">
    <property type="entry name" value="HHH"/>
    <property type="match status" value="1"/>
</dbReference>
<evidence type="ECO:0000259" key="14">
    <source>
        <dbReference type="SMART" id="SM00478"/>
    </source>
</evidence>
<dbReference type="PANTHER" id="PTHR42944">
    <property type="entry name" value="ADENINE DNA GLYCOSYLASE"/>
    <property type="match status" value="1"/>
</dbReference>
<dbReference type="InterPro" id="IPR029119">
    <property type="entry name" value="MutY_C"/>
</dbReference>
<dbReference type="Pfam" id="PF00730">
    <property type="entry name" value="HhH-GPD"/>
    <property type="match status" value="1"/>
</dbReference>
<proteinExistence type="inferred from homology"/>
<dbReference type="PROSITE" id="PS01155">
    <property type="entry name" value="ENDONUCLEASE_III_2"/>
    <property type="match status" value="1"/>
</dbReference>
<evidence type="ECO:0000256" key="13">
    <source>
        <dbReference type="RuleBase" id="RU365096"/>
    </source>
</evidence>
<comment type="cofactor">
    <cofactor evidence="13">
        <name>[4Fe-4S] cluster</name>
        <dbReference type="ChEBI" id="CHEBI:49883"/>
    </cofactor>
    <text evidence="13">Binds 1 [4Fe-4S] cluster.</text>
</comment>
<comment type="catalytic activity">
    <reaction evidence="1 13">
        <text>Hydrolyzes free adenine bases from 7,8-dihydro-8-oxoguanine:adenine mismatched double-stranded DNA, leaving an apurinic site.</text>
        <dbReference type="EC" id="3.2.2.31"/>
    </reaction>
</comment>
<dbReference type="InterPro" id="IPR003265">
    <property type="entry name" value="HhH-GPD_domain"/>
</dbReference>
<keyword evidence="10" id="KW-0411">Iron-sulfur</keyword>
<keyword evidence="8" id="KW-0378">Hydrolase</keyword>
<reference evidence="15" key="1">
    <citation type="journal article" date="2022" name="Cell">
        <title>Design, construction, and in vivo augmentation of a complex gut microbiome.</title>
        <authorList>
            <person name="Cheng A.G."/>
            <person name="Ho P.Y."/>
            <person name="Aranda-Diaz A."/>
            <person name="Jain S."/>
            <person name="Yu F.B."/>
            <person name="Meng X."/>
            <person name="Wang M."/>
            <person name="Iakiviak M."/>
            <person name="Nagashima K."/>
            <person name="Zhao A."/>
            <person name="Murugkar P."/>
            <person name="Patil A."/>
            <person name="Atabakhsh K."/>
            <person name="Weakley A."/>
            <person name="Yan J."/>
            <person name="Brumbaugh A.R."/>
            <person name="Higginbottom S."/>
            <person name="Dimas A."/>
            <person name="Shiver A.L."/>
            <person name="Deutschbauer A."/>
            <person name="Neff N."/>
            <person name="Sonnenburg J.L."/>
            <person name="Huang K.C."/>
            <person name="Fischbach M.A."/>
        </authorList>
    </citation>
    <scope>NUCLEOTIDE SEQUENCE</scope>
    <source>
        <strain evidence="15">DSM 19829</strain>
    </source>
</reference>
<keyword evidence="12 13" id="KW-0326">Glycosidase</keyword>
<evidence type="ECO:0000256" key="4">
    <source>
        <dbReference type="ARBA" id="ARBA00022023"/>
    </source>
</evidence>
<dbReference type="InterPro" id="IPR023170">
    <property type="entry name" value="HhH_base_excis_C"/>
</dbReference>
<dbReference type="RefSeq" id="WP_242830204.1">
    <property type="nucleotide sequence ID" value="NZ_CABLBR010000001.1"/>
</dbReference>
<evidence type="ECO:0000313" key="16">
    <source>
        <dbReference type="Proteomes" id="UP001060164"/>
    </source>
</evidence>
<evidence type="ECO:0000256" key="10">
    <source>
        <dbReference type="ARBA" id="ARBA00023014"/>
    </source>
</evidence>
<keyword evidence="9 13" id="KW-0408">Iron</keyword>
<dbReference type="InterPro" id="IPR011257">
    <property type="entry name" value="DNA_glycosylase"/>
</dbReference>
<protein>
    <recommendedName>
        <fullName evidence="4 13">Adenine DNA glycosylase</fullName>
        <ecNumber evidence="3 13">3.2.2.31</ecNumber>
    </recommendedName>
</protein>
<evidence type="ECO:0000256" key="1">
    <source>
        <dbReference type="ARBA" id="ARBA00000843"/>
    </source>
</evidence>
<evidence type="ECO:0000256" key="12">
    <source>
        <dbReference type="ARBA" id="ARBA00023295"/>
    </source>
</evidence>
<dbReference type="Gene3D" id="3.90.79.10">
    <property type="entry name" value="Nucleoside Triphosphate Pyrophosphohydrolase"/>
    <property type="match status" value="1"/>
</dbReference>